<dbReference type="InterPro" id="IPR036938">
    <property type="entry name" value="PAP2/HPO_sf"/>
</dbReference>
<dbReference type="EMBL" id="CP012332">
    <property type="protein sequence ID" value="AKU91876.1"/>
    <property type="molecule type" value="Genomic_DNA"/>
</dbReference>
<evidence type="ECO:0000256" key="1">
    <source>
        <dbReference type="ARBA" id="ARBA00004141"/>
    </source>
</evidence>
<proteinExistence type="inferred from homology"/>
<dbReference type="GO" id="GO:0016020">
    <property type="term" value="C:membrane"/>
    <property type="evidence" value="ECO:0007669"/>
    <property type="project" value="UniProtKB-SubCell"/>
</dbReference>
<keyword evidence="5" id="KW-0472">Membrane</keyword>
<dbReference type="GO" id="GO:0006644">
    <property type="term" value="P:phospholipid metabolic process"/>
    <property type="evidence" value="ECO:0007669"/>
    <property type="project" value="InterPro"/>
</dbReference>
<dbReference type="SUPFAM" id="SSF48317">
    <property type="entry name" value="Acid phosphatase/Vanadium-dependent haloperoxidase"/>
    <property type="match status" value="1"/>
</dbReference>
<dbReference type="InterPro" id="IPR043216">
    <property type="entry name" value="PAP-like"/>
</dbReference>
<feature type="chain" id="PRO_5005465683" evidence="6">
    <location>
        <begin position="20"/>
        <end position="263"/>
    </location>
</feature>
<comment type="subcellular location">
    <subcellularLocation>
        <location evidence="1">Membrane</location>
        <topology evidence="1">Multi-pass membrane protein</topology>
    </subcellularLocation>
</comment>
<keyword evidence="9" id="KW-1185">Reference proteome</keyword>
<reference evidence="8 9" key="1">
    <citation type="submission" date="2015-08" db="EMBL/GenBank/DDBJ databases">
        <authorList>
            <person name="Babu N.S."/>
            <person name="Beckwith C.J."/>
            <person name="Beseler K.G."/>
            <person name="Brison A."/>
            <person name="Carone J.V."/>
            <person name="Caskin T.P."/>
            <person name="Diamond M."/>
            <person name="Durham M.E."/>
            <person name="Foxe J.M."/>
            <person name="Go M."/>
            <person name="Henderson B.A."/>
            <person name="Jones I.B."/>
            <person name="McGettigan J.A."/>
            <person name="Micheletti S.J."/>
            <person name="Nasrallah M.E."/>
            <person name="Ortiz D."/>
            <person name="Piller C.R."/>
            <person name="Privatt S.R."/>
            <person name="Schneider S.L."/>
            <person name="Sharp S."/>
            <person name="Smith T.C."/>
            <person name="Stanton J.D."/>
            <person name="Ullery H.E."/>
            <person name="Wilson R.J."/>
            <person name="Serrano M.G."/>
            <person name="Buck G."/>
            <person name="Lee V."/>
            <person name="Wang Y."/>
            <person name="Carvalho R."/>
            <person name="Voegtly L."/>
            <person name="Shi R."/>
            <person name="Duckworth R."/>
            <person name="Johnson A."/>
            <person name="Loviza R."/>
            <person name="Walstead R."/>
            <person name="Shah Z."/>
            <person name="Kiflezghi M."/>
            <person name="Wade K."/>
            <person name="Ball S.L."/>
            <person name="Bradley K.W."/>
            <person name="Asai D.J."/>
            <person name="Bowman C.A."/>
            <person name="Russell D.A."/>
            <person name="Pope W.H."/>
            <person name="Jacobs-Sera D."/>
            <person name="Hendrix R.W."/>
            <person name="Hatfull G.F."/>
        </authorList>
    </citation>
    <scope>NUCLEOTIDE SEQUENCE [LARGE SCALE GENOMIC DNA]</scope>
    <source>
        <strain evidence="8 9">DSM 27710</strain>
    </source>
</reference>
<dbReference type="PANTHER" id="PTHR10165:SF35">
    <property type="entry name" value="RE23632P"/>
    <property type="match status" value="1"/>
</dbReference>
<dbReference type="OrthoDB" id="5493667at2"/>
<dbReference type="Proteomes" id="UP000055590">
    <property type="component" value="Chromosome"/>
</dbReference>
<feature type="signal peptide" evidence="6">
    <location>
        <begin position="1"/>
        <end position="19"/>
    </location>
</feature>
<sequence length="263" mass="27433">MSRSSLAALALAASMALHAGGAKADELRYDLVPDGAITLGAVGLLAADRLLQPSLAPDHCNFCGGNAFDRSLTESLRWEDHSLAAKLSDLGAFVLLPASAMGYAFIAGGGHAGLRDTLVLVETTALTIVAVDAIKYSVARQRPMVLYLPETEPARLRHPREANVSFPSGHSAIAFELVATTATLADLHGRDPLPIWLVGLPIASTVAYLRVAGVWHWTTDVLAGAAIGTAAGAFLPRLLHGRSDRRASSAGTTATPLVLGGTW</sequence>
<dbReference type="GO" id="GO:0008195">
    <property type="term" value="F:phosphatidate phosphatase activity"/>
    <property type="evidence" value="ECO:0007669"/>
    <property type="project" value="TreeGrafter"/>
</dbReference>
<dbReference type="SMART" id="SM00014">
    <property type="entry name" value="acidPPc"/>
    <property type="match status" value="1"/>
</dbReference>
<dbReference type="InterPro" id="IPR000326">
    <property type="entry name" value="PAP2/HPO"/>
</dbReference>
<evidence type="ECO:0000256" key="3">
    <source>
        <dbReference type="ARBA" id="ARBA00022692"/>
    </source>
</evidence>
<gene>
    <name evidence="8" type="ORF">AKJ08_2263</name>
</gene>
<evidence type="ECO:0000256" key="4">
    <source>
        <dbReference type="ARBA" id="ARBA00022989"/>
    </source>
</evidence>
<dbReference type="RefSeq" id="WP_050726125.1">
    <property type="nucleotide sequence ID" value="NZ_CP012332.1"/>
</dbReference>
<keyword evidence="6" id="KW-0732">Signal</keyword>
<comment type="similarity">
    <text evidence="2">Belongs to the PA-phosphatase related phosphoesterase family.</text>
</comment>
<evidence type="ECO:0000256" key="5">
    <source>
        <dbReference type="ARBA" id="ARBA00023136"/>
    </source>
</evidence>
<dbReference type="PATRIC" id="fig|1391653.3.peg.2362"/>
<evidence type="ECO:0000259" key="7">
    <source>
        <dbReference type="SMART" id="SM00014"/>
    </source>
</evidence>
<evidence type="ECO:0000256" key="6">
    <source>
        <dbReference type="SAM" id="SignalP"/>
    </source>
</evidence>
<dbReference type="GO" id="GO:0046839">
    <property type="term" value="P:phospholipid dephosphorylation"/>
    <property type="evidence" value="ECO:0007669"/>
    <property type="project" value="TreeGrafter"/>
</dbReference>
<dbReference type="Gene3D" id="1.20.144.10">
    <property type="entry name" value="Phosphatidic acid phosphatase type 2/haloperoxidase"/>
    <property type="match status" value="1"/>
</dbReference>
<accession>A0A0K1PEN6</accession>
<evidence type="ECO:0000313" key="8">
    <source>
        <dbReference type="EMBL" id="AKU91876.1"/>
    </source>
</evidence>
<dbReference type="AlphaFoldDB" id="A0A0K1PEN6"/>
<dbReference type="Pfam" id="PF01569">
    <property type="entry name" value="PAP2"/>
    <property type="match status" value="1"/>
</dbReference>
<dbReference type="PANTHER" id="PTHR10165">
    <property type="entry name" value="LIPID PHOSPHATE PHOSPHATASE"/>
    <property type="match status" value="1"/>
</dbReference>
<evidence type="ECO:0000256" key="2">
    <source>
        <dbReference type="ARBA" id="ARBA00008816"/>
    </source>
</evidence>
<evidence type="ECO:0000313" key="9">
    <source>
        <dbReference type="Proteomes" id="UP000055590"/>
    </source>
</evidence>
<keyword evidence="3" id="KW-0812">Transmembrane</keyword>
<dbReference type="KEGG" id="vin:AKJ08_2263"/>
<feature type="domain" description="Phosphatidic acid phosphatase type 2/haloperoxidase" evidence="7">
    <location>
        <begin position="114"/>
        <end position="236"/>
    </location>
</feature>
<protein>
    <submittedName>
        <fullName evidence="8">Phosphoesterase PA-phosphatase related protein</fullName>
    </submittedName>
</protein>
<keyword evidence="4" id="KW-1133">Transmembrane helix</keyword>
<name>A0A0K1PEN6_9BACT</name>
<dbReference type="STRING" id="1391653.AKJ08_2263"/>
<organism evidence="8 9">
    <name type="scientific">Vulgatibacter incomptus</name>
    <dbReference type="NCBI Taxonomy" id="1391653"/>
    <lineage>
        <taxon>Bacteria</taxon>
        <taxon>Pseudomonadati</taxon>
        <taxon>Myxococcota</taxon>
        <taxon>Myxococcia</taxon>
        <taxon>Myxococcales</taxon>
        <taxon>Cystobacterineae</taxon>
        <taxon>Vulgatibacteraceae</taxon>
        <taxon>Vulgatibacter</taxon>
    </lineage>
</organism>